<protein>
    <recommendedName>
        <fullName evidence="6">Lipoprotein</fullName>
    </recommendedName>
</protein>
<keyword evidence="4" id="KW-1185">Reference proteome</keyword>
<evidence type="ECO:0008006" key="6">
    <source>
        <dbReference type="Google" id="ProtNLM"/>
    </source>
</evidence>
<proteinExistence type="predicted"/>
<evidence type="ECO:0000313" key="3">
    <source>
        <dbReference type="EMBL" id="SHL33315.1"/>
    </source>
</evidence>
<dbReference type="Proteomes" id="UP000184069">
    <property type="component" value="Unassembled WGS sequence"/>
</dbReference>
<evidence type="ECO:0000313" key="4">
    <source>
        <dbReference type="Proteomes" id="UP000093508"/>
    </source>
</evidence>
<dbReference type="Proteomes" id="UP000093508">
    <property type="component" value="Unassembled WGS sequence"/>
</dbReference>
<organism evidence="3 5">
    <name type="scientific">Chryseobacterium contaminans</name>
    <dbReference type="NCBI Taxonomy" id="1423959"/>
    <lineage>
        <taxon>Bacteria</taxon>
        <taxon>Pseudomonadati</taxon>
        <taxon>Bacteroidota</taxon>
        <taxon>Flavobacteriia</taxon>
        <taxon>Flavobacteriales</taxon>
        <taxon>Weeksellaceae</taxon>
        <taxon>Chryseobacterium group</taxon>
        <taxon>Chryseobacterium</taxon>
    </lineage>
</organism>
<dbReference type="EMBL" id="FRBM01000003">
    <property type="protein sequence ID" value="SHL33315.1"/>
    <property type="molecule type" value="Genomic_DNA"/>
</dbReference>
<reference evidence="2 4" key="1">
    <citation type="submission" date="2016-07" db="EMBL/GenBank/DDBJ databases">
        <authorList>
            <person name="Jeong J.-J."/>
            <person name="Kim D.W."/>
            <person name="Sang M.K."/>
            <person name="Choi I.-G."/>
            <person name="Kim K.D."/>
        </authorList>
    </citation>
    <scope>NUCLEOTIDE SEQUENCE [LARGE SCALE GENOMIC DNA]</scope>
    <source>
        <strain evidence="2 4">C-26</strain>
    </source>
</reference>
<feature type="signal peptide" evidence="1">
    <location>
        <begin position="1"/>
        <end position="19"/>
    </location>
</feature>
<reference evidence="3 5" key="2">
    <citation type="submission" date="2016-11" db="EMBL/GenBank/DDBJ databases">
        <authorList>
            <person name="Jaros S."/>
            <person name="Januszkiewicz K."/>
            <person name="Wedrychowicz H."/>
        </authorList>
    </citation>
    <scope>NUCLEOTIDE SEQUENCE [LARGE SCALE GENOMIC DNA]</scope>
    <source>
        <strain evidence="3 5">DSM 27621</strain>
    </source>
</reference>
<sequence length="139" mass="15905">MKKYLLCLTFLLASFQLCCSQTVLKGKSFKALIGNVCAETNEYNPCASHMIHLVLNFRDQDVIFTEKNVNSCGEDVTSRIQAKWKIDSAGRVALSYSSKIPKGNFLEGFRLQLKGDKLIGYKKDWQNSMVEYKFEKMKE</sequence>
<feature type="chain" id="PRO_5009923402" description="Lipoprotein" evidence="1">
    <location>
        <begin position="20"/>
        <end position="139"/>
    </location>
</feature>
<name>A0A1M6ZSK7_9FLAO</name>
<keyword evidence="1" id="KW-0732">Signal</keyword>
<dbReference type="EMBL" id="MAYF01000361">
    <property type="protein sequence ID" value="OCA69197.1"/>
    <property type="molecule type" value="Genomic_DNA"/>
</dbReference>
<accession>A0A1M6ZSK7</accession>
<evidence type="ECO:0000313" key="2">
    <source>
        <dbReference type="EMBL" id="OCA69197.1"/>
    </source>
</evidence>
<dbReference type="AlphaFoldDB" id="A0A1M6ZSK7"/>
<dbReference type="OrthoDB" id="1450562at2"/>
<dbReference type="STRING" id="1423959.SAMN05444407_103350"/>
<evidence type="ECO:0000313" key="5">
    <source>
        <dbReference type="Proteomes" id="UP000184069"/>
    </source>
</evidence>
<dbReference type="RefSeq" id="WP_066700446.1">
    <property type="nucleotide sequence ID" value="NZ_FRBM01000003.1"/>
</dbReference>
<evidence type="ECO:0000256" key="1">
    <source>
        <dbReference type="SAM" id="SignalP"/>
    </source>
</evidence>
<gene>
    <name evidence="2" type="ORF">BBH99_14935</name>
    <name evidence="3" type="ORF">SAMN05444407_103350</name>
</gene>